<dbReference type="CDD" id="cd00732">
    <property type="entry name" value="CheW"/>
    <property type="match status" value="1"/>
</dbReference>
<evidence type="ECO:0000313" key="3">
    <source>
        <dbReference type="Proteomes" id="UP000186684"/>
    </source>
</evidence>
<dbReference type="RefSeq" id="WP_076448093.1">
    <property type="nucleotide sequence ID" value="NZ_FTOQ01000005.1"/>
</dbReference>
<dbReference type="GO" id="GO:0006935">
    <property type="term" value="P:chemotaxis"/>
    <property type="evidence" value="ECO:0007669"/>
    <property type="project" value="InterPro"/>
</dbReference>
<dbReference type="GO" id="GO:0007165">
    <property type="term" value="P:signal transduction"/>
    <property type="evidence" value="ECO:0007669"/>
    <property type="project" value="InterPro"/>
</dbReference>
<evidence type="ECO:0000259" key="1">
    <source>
        <dbReference type="PROSITE" id="PS50851"/>
    </source>
</evidence>
<dbReference type="InterPro" id="IPR002545">
    <property type="entry name" value="CheW-lke_dom"/>
</dbReference>
<dbReference type="AlphaFoldDB" id="A0A1N7MR93"/>
<dbReference type="STRING" id="633194.SAMN05421759_105113"/>
<sequence>MSTPDLTHSPDHIPGAPPADQRELVTFRIGEQDFSMDIMLVREIRGWSEATVLPYAPRYVLGVINLRGAVVPIIDLAARLGLAPTEPGPRHVVIIVADGSRLTGFLVSAVSDILSVGTGEVQSVPSLNDMSASFLSGVITSKSRLLRILDVAAALPGREEEADMQVQAEAECLN</sequence>
<dbReference type="OrthoDB" id="9794382at2"/>
<reference evidence="3" key="1">
    <citation type="submission" date="2017-01" db="EMBL/GenBank/DDBJ databases">
        <authorList>
            <person name="Varghese N."/>
            <person name="Submissions S."/>
        </authorList>
    </citation>
    <scope>NUCLEOTIDE SEQUENCE [LARGE SCALE GENOMIC DNA]</scope>
    <source>
        <strain evidence="3">DSM 29430</strain>
    </source>
</reference>
<dbReference type="InterPro" id="IPR039315">
    <property type="entry name" value="CheW"/>
</dbReference>
<dbReference type="GO" id="GO:0005829">
    <property type="term" value="C:cytosol"/>
    <property type="evidence" value="ECO:0007669"/>
    <property type="project" value="TreeGrafter"/>
</dbReference>
<dbReference type="EMBL" id="FTOQ01000005">
    <property type="protein sequence ID" value="SIS88655.1"/>
    <property type="molecule type" value="Genomic_DNA"/>
</dbReference>
<dbReference type="Gene3D" id="2.40.50.180">
    <property type="entry name" value="CheA-289, Domain 4"/>
    <property type="match status" value="1"/>
</dbReference>
<dbReference type="Gene3D" id="2.30.30.40">
    <property type="entry name" value="SH3 Domains"/>
    <property type="match status" value="1"/>
</dbReference>
<evidence type="ECO:0000313" key="2">
    <source>
        <dbReference type="EMBL" id="SIS88655.1"/>
    </source>
</evidence>
<organism evidence="2 3">
    <name type="scientific">Roseivivax lentus</name>
    <dbReference type="NCBI Taxonomy" id="633194"/>
    <lineage>
        <taxon>Bacteria</taxon>
        <taxon>Pseudomonadati</taxon>
        <taxon>Pseudomonadota</taxon>
        <taxon>Alphaproteobacteria</taxon>
        <taxon>Rhodobacterales</taxon>
        <taxon>Roseobacteraceae</taxon>
        <taxon>Roseivivax</taxon>
    </lineage>
</organism>
<accession>A0A1N7MR93</accession>
<proteinExistence type="predicted"/>
<keyword evidence="3" id="KW-1185">Reference proteome</keyword>
<name>A0A1N7MR93_9RHOB</name>
<dbReference type="SMART" id="SM00260">
    <property type="entry name" value="CheW"/>
    <property type="match status" value="1"/>
</dbReference>
<dbReference type="PANTHER" id="PTHR22617:SF23">
    <property type="entry name" value="CHEMOTAXIS PROTEIN CHEW"/>
    <property type="match status" value="1"/>
</dbReference>
<dbReference type="SUPFAM" id="SSF50341">
    <property type="entry name" value="CheW-like"/>
    <property type="match status" value="1"/>
</dbReference>
<dbReference type="Pfam" id="PF01584">
    <property type="entry name" value="CheW"/>
    <property type="match status" value="1"/>
</dbReference>
<dbReference type="Proteomes" id="UP000186684">
    <property type="component" value="Unassembled WGS sequence"/>
</dbReference>
<protein>
    <submittedName>
        <fullName evidence="2">Purine-binding chemotaxis protein CheW</fullName>
    </submittedName>
</protein>
<dbReference type="PROSITE" id="PS50851">
    <property type="entry name" value="CHEW"/>
    <property type="match status" value="1"/>
</dbReference>
<gene>
    <name evidence="2" type="ORF">SAMN05421759_105113</name>
</gene>
<feature type="domain" description="CheW-like" evidence="1">
    <location>
        <begin position="21"/>
        <end position="160"/>
    </location>
</feature>
<dbReference type="PANTHER" id="PTHR22617">
    <property type="entry name" value="CHEMOTAXIS SENSOR HISTIDINE KINASE-RELATED"/>
    <property type="match status" value="1"/>
</dbReference>
<dbReference type="InterPro" id="IPR036061">
    <property type="entry name" value="CheW-like_dom_sf"/>
</dbReference>